<keyword evidence="11" id="KW-0812">Transmembrane</keyword>
<organism evidence="13 14">
    <name type="scientific">Cytospora mali</name>
    <name type="common">Apple Valsa canker fungus</name>
    <name type="synonym">Valsa mali</name>
    <dbReference type="NCBI Taxonomy" id="578113"/>
    <lineage>
        <taxon>Eukaryota</taxon>
        <taxon>Fungi</taxon>
        <taxon>Dikarya</taxon>
        <taxon>Ascomycota</taxon>
        <taxon>Pezizomycotina</taxon>
        <taxon>Sordariomycetes</taxon>
        <taxon>Sordariomycetidae</taxon>
        <taxon>Diaporthales</taxon>
        <taxon>Cytosporaceae</taxon>
        <taxon>Cytospora</taxon>
    </lineage>
</organism>
<evidence type="ECO:0000256" key="3">
    <source>
        <dbReference type="ARBA" id="ARBA00022729"/>
    </source>
</evidence>
<keyword evidence="9" id="KW-1015">Disulfide bond</keyword>
<dbReference type="InterPro" id="IPR001461">
    <property type="entry name" value="Aspartic_peptidase_A1"/>
</dbReference>
<dbReference type="PRINTS" id="PR00792">
    <property type="entry name" value="PEPSIN"/>
</dbReference>
<dbReference type="InterPro" id="IPR033876">
    <property type="entry name" value="SAP-like"/>
</dbReference>
<evidence type="ECO:0000256" key="1">
    <source>
        <dbReference type="ARBA" id="ARBA00007447"/>
    </source>
</evidence>
<gene>
    <name evidence="13" type="ORF">VM1G_06167</name>
</gene>
<feature type="disulfide bond" evidence="9">
    <location>
        <begin position="315"/>
        <end position="367"/>
    </location>
</feature>
<reference evidence="13" key="1">
    <citation type="submission" date="2014-12" db="EMBL/GenBank/DDBJ databases">
        <title>Genome Sequence of Valsa Canker Pathogens Uncovers a Specific Adaption of Colonization on Woody Bark.</title>
        <authorList>
            <person name="Yin Z."/>
            <person name="Liu H."/>
            <person name="Gao X."/>
            <person name="Li Z."/>
            <person name="Song N."/>
            <person name="Ke X."/>
            <person name="Dai Q."/>
            <person name="Wu Y."/>
            <person name="Sun Y."/>
            <person name="Xu J.-R."/>
            <person name="Kang Z.K."/>
            <person name="Wang L."/>
            <person name="Huang L."/>
        </authorList>
    </citation>
    <scope>NUCLEOTIDE SEQUENCE [LARGE SCALE GENOMIC DNA]</scope>
    <source>
        <strain evidence="13">03-8</strain>
    </source>
</reference>
<keyword evidence="11" id="KW-0472">Membrane</keyword>
<feature type="domain" description="Peptidase A1" evidence="12">
    <location>
        <begin position="59"/>
        <end position="403"/>
    </location>
</feature>
<dbReference type="InterPro" id="IPR033121">
    <property type="entry name" value="PEPTIDASE_A1"/>
</dbReference>
<evidence type="ECO:0000256" key="6">
    <source>
        <dbReference type="ARBA" id="ARBA00067536"/>
    </source>
</evidence>
<dbReference type="AlphaFoldDB" id="A0A194W3U5"/>
<dbReference type="Proteomes" id="UP000078559">
    <property type="component" value="Chromosome 6"/>
</dbReference>
<evidence type="ECO:0000256" key="5">
    <source>
        <dbReference type="ARBA" id="ARBA00022801"/>
    </source>
</evidence>
<evidence type="ECO:0000256" key="7">
    <source>
        <dbReference type="ARBA" id="ARBA00068059"/>
    </source>
</evidence>
<protein>
    <recommendedName>
        <fullName evidence="7">Probable aspartic-type endopeptidase OPSB</fullName>
    </recommendedName>
    <alternativeName>
        <fullName evidence="6">Probable aspartic-type endopeptidase opsB</fullName>
    </alternativeName>
</protein>
<dbReference type="SMR" id="A0A194W3U5"/>
<dbReference type="InterPro" id="IPR001969">
    <property type="entry name" value="Aspartic_peptidase_AS"/>
</dbReference>
<accession>A0A194W3U5</accession>
<evidence type="ECO:0000256" key="9">
    <source>
        <dbReference type="PIRSR" id="PIRSR601461-2"/>
    </source>
</evidence>
<dbReference type="SUPFAM" id="SSF50630">
    <property type="entry name" value="Acid proteases"/>
    <property type="match status" value="1"/>
</dbReference>
<evidence type="ECO:0000256" key="2">
    <source>
        <dbReference type="ARBA" id="ARBA00022670"/>
    </source>
</evidence>
<dbReference type="PROSITE" id="PS51767">
    <property type="entry name" value="PEPTIDASE_A1"/>
    <property type="match status" value="1"/>
</dbReference>
<feature type="transmembrane region" description="Helical" evidence="11">
    <location>
        <begin position="471"/>
        <end position="489"/>
    </location>
</feature>
<keyword evidence="14" id="KW-1185">Reference proteome</keyword>
<evidence type="ECO:0000259" key="12">
    <source>
        <dbReference type="PROSITE" id="PS51767"/>
    </source>
</evidence>
<dbReference type="FunFam" id="2.40.70.10:FF:000011">
    <property type="entry name" value="Aspartic protease"/>
    <property type="match status" value="1"/>
</dbReference>
<evidence type="ECO:0000313" key="14">
    <source>
        <dbReference type="Proteomes" id="UP000078559"/>
    </source>
</evidence>
<comment type="similarity">
    <text evidence="1 10">Belongs to the peptidase A1 family.</text>
</comment>
<keyword evidence="3" id="KW-0732">Signal</keyword>
<dbReference type="PANTHER" id="PTHR47966">
    <property type="entry name" value="BETA-SITE APP-CLEAVING ENZYME, ISOFORM A-RELATED"/>
    <property type="match status" value="1"/>
</dbReference>
<keyword evidence="5 10" id="KW-0378">Hydrolase</keyword>
<keyword evidence="11" id="KW-1133">Transmembrane helix</keyword>
<evidence type="ECO:0000256" key="10">
    <source>
        <dbReference type="RuleBase" id="RU000454"/>
    </source>
</evidence>
<evidence type="ECO:0000256" key="11">
    <source>
        <dbReference type="SAM" id="Phobius"/>
    </source>
</evidence>
<evidence type="ECO:0000256" key="4">
    <source>
        <dbReference type="ARBA" id="ARBA00022750"/>
    </source>
</evidence>
<feature type="active site" evidence="8">
    <location>
        <position position="77"/>
    </location>
</feature>
<dbReference type="CDD" id="cd05474">
    <property type="entry name" value="SAP_like"/>
    <property type="match status" value="1"/>
</dbReference>
<evidence type="ECO:0000256" key="8">
    <source>
        <dbReference type="PIRSR" id="PIRSR601461-1"/>
    </source>
</evidence>
<name>A0A194W3U5_CYTMA</name>
<evidence type="ECO:0000313" key="13">
    <source>
        <dbReference type="EMBL" id="KUI70753.1"/>
    </source>
</evidence>
<dbReference type="PROSITE" id="PS00141">
    <property type="entry name" value="ASP_PROTEASE"/>
    <property type="match status" value="2"/>
</dbReference>
<dbReference type="EMBL" id="CM003103">
    <property type="protein sequence ID" value="KUI70753.1"/>
    <property type="molecule type" value="Genomic_DNA"/>
</dbReference>
<keyword evidence="4 10" id="KW-0064">Aspartyl protease</keyword>
<feature type="active site" evidence="8">
    <location>
        <position position="280"/>
    </location>
</feature>
<dbReference type="GO" id="GO:0006508">
    <property type="term" value="P:proteolysis"/>
    <property type="evidence" value="ECO:0007669"/>
    <property type="project" value="UniProtKB-KW"/>
</dbReference>
<dbReference type="Pfam" id="PF00026">
    <property type="entry name" value="Asp"/>
    <property type="match status" value="1"/>
</dbReference>
<keyword evidence="2 10" id="KW-0645">Protease</keyword>
<dbReference type="InterPro" id="IPR021109">
    <property type="entry name" value="Peptidase_aspartic_dom_sf"/>
</dbReference>
<dbReference type="PANTHER" id="PTHR47966:SF65">
    <property type="entry name" value="ASPARTIC-TYPE ENDOPEPTIDASE"/>
    <property type="match status" value="1"/>
</dbReference>
<proteinExistence type="inferred from homology"/>
<dbReference type="OrthoDB" id="771136at2759"/>
<sequence>MKGSSFAAAVGFLSAPIANAGGTVQWDIQKHHHPIARSGKRDTSTYYEDVSNDISSGGYFASCTLGTPGQNMTLLLDTGSSDVWVPGYMANLCEECPSSETDIDVAVNSSDSSTFINIGEGDFDISYVDGSYSKGDYFKDTFEIAGATVSNLTMGLGTNTTLTYGVVGVGYKYSEAIVETESLSSAYPNLPLAMVNQGLIATNAYSLWLNDLDASTGSILFGGIDTEKYTGDLIAVDILENSESHQYDTFLVNFTSIQAISDSGTDELTSREFPLEVVLDSGTTLSYIPTDLAQQMWTEVGALYVADVDLALVPCNMRKSEGSFTFGFAGSTGPRVTLTTDELVRDLVVIGPAPTFSSGEYRGEDACVFGIQNSSTYPYLLGDTFLRSAYVVYDLVNNQIAIAQTDFNGTGSNIVPFESNGAHIPSATMASNQSLATATSTVTEPTYAAASGFMNGTSVGSMMVSPSGEHLAVVGVAMLMSLFGGGLFLA</sequence>
<dbReference type="Gene3D" id="2.40.70.10">
    <property type="entry name" value="Acid Proteases"/>
    <property type="match status" value="2"/>
</dbReference>
<dbReference type="GO" id="GO:0004190">
    <property type="term" value="F:aspartic-type endopeptidase activity"/>
    <property type="evidence" value="ECO:0007669"/>
    <property type="project" value="UniProtKB-KW"/>
</dbReference>